<feature type="domain" description="AAA+ ATPase" evidence="5">
    <location>
        <begin position="231"/>
        <end position="369"/>
    </location>
</feature>
<evidence type="ECO:0000256" key="3">
    <source>
        <dbReference type="ARBA" id="ARBA00022840"/>
    </source>
</evidence>
<organism evidence="6 7">
    <name type="scientific">Ilumatobacter fluminis</name>
    <dbReference type="NCBI Taxonomy" id="467091"/>
    <lineage>
        <taxon>Bacteria</taxon>
        <taxon>Bacillati</taxon>
        <taxon>Actinomycetota</taxon>
        <taxon>Acidimicrobiia</taxon>
        <taxon>Acidimicrobiales</taxon>
        <taxon>Ilumatobacteraceae</taxon>
        <taxon>Ilumatobacter</taxon>
    </lineage>
</organism>
<dbReference type="EMBL" id="SOAU01000001">
    <property type="protein sequence ID" value="TDT16012.1"/>
    <property type="molecule type" value="Genomic_DNA"/>
</dbReference>
<dbReference type="FunFam" id="3.40.50.300:FF:000216">
    <property type="entry name" value="Type VII secretion ATPase EccA"/>
    <property type="match status" value="1"/>
</dbReference>
<dbReference type="PANTHER" id="PTHR43392">
    <property type="entry name" value="AAA-TYPE ATPASE FAMILY PROTEIN / ANKYRIN REPEAT FAMILY PROTEIN"/>
    <property type="match status" value="1"/>
</dbReference>
<dbReference type="InterPro" id="IPR000641">
    <property type="entry name" value="CbxX/CfxQ"/>
</dbReference>
<dbReference type="PRINTS" id="PR00819">
    <property type="entry name" value="CBXCFQXSUPER"/>
</dbReference>
<dbReference type="SUPFAM" id="SSF52540">
    <property type="entry name" value="P-loop containing nucleoside triphosphate hydrolases"/>
    <property type="match status" value="1"/>
</dbReference>
<dbReference type="InterPro" id="IPR041627">
    <property type="entry name" value="AAA_lid_6"/>
</dbReference>
<comment type="caution">
    <text evidence="6">The sequence shown here is derived from an EMBL/GenBank/DDBJ whole genome shotgun (WGS) entry which is preliminary data.</text>
</comment>
<feature type="compositionally biased region" description="Low complexity" evidence="4">
    <location>
        <begin position="165"/>
        <end position="179"/>
    </location>
</feature>
<evidence type="ECO:0000256" key="2">
    <source>
        <dbReference type="ARBA" id="ARBA00022741"/>
    </source>
</evidence>
<reference evidence="6 7" key="1">
    <citation type="submission" date="2019-03" db="EMBL/GenBank/DDBJ databases">
        <title>Sequencing the genomes of 1000 actinobacteria strains.</title>
        <authorList>
            <person name="Klenk H.-P."/>
        </authorList>
    </citation>
    <scope>NUCLEOTIDE SEQUENCE [LARGE SCALE GENOMIC DNA]</scope>
    <source>
        <strain evidence="6 7">DSM 18936</strain>
    </source>
</reference>
<dbReference type="InterPro" id="IPR003593">
    <property type="entry name" value="AAA+_ATPase"/>
</dbReference>
<dbReference type="GO" id="GO:0005524">
    <property type="term" value="F:ATP binding"/>
    <property type="evidence" value="ECO:0007669"/>
    <property type="project" value="UniProtKB-KW"/>
</dbReference>
<dbReference type="SMART" id="SM00382">
    <property type="entry name" value="AAA"/>
    <property type="match status" value="1"/>
</dbReference>
<proteinExistence type="inferred from homology"/>
<comment type="similarity">
    <text evidence="1">Belongs to the CbxX/CfxQ family.</text>
</comment>
<dbReference type="InterPro" id="IPR027417">
    <property type="entry name" value="P-loop_NTPase"/>
</dbReference>
<dbReference type="CDD" id="cd00009">
    <property type="entry name" value="AAA"/>
    <property type="match status" value="1"/>
</dbReference>
<evidence type="ECO:0000256" key="4">
    <source>
        <dbReference type="SAM" id="MobiDB-lite"/>
    </source>
</evidence>
<keyword evidence="3" id="KW-0067">ATP-binding</keyword>
<dbReference type="InterPro" id="IPR003959">
    <property type="entry name" value="ATPase_AAA_core"/>
</dbReference>
<evidence type="ECO:0000256" key="1">
    <source>
        <dbReference type="ARBA" id="ARBA00010378"/>
    </source>
</evidence>
<dbReference type="Gene3D" id="1.10.8.60">
    <property type="match status" value="1"/>
</dbReference>
<dbReference type="Proteomes" id="UP000294558">
    <property type="component" value="Unassembled WGS sequence"/>
</dbReference>
<evidence type="ECO:0000313" key="6">
    <source>
        <dbReference type="EMBL" id="TDT16012.1"/>
    </source>
</evidence>
<dbReference type="RefSeq" id="WP_133868416.1">
    <property type="nucleotide sequence ID" value="NZ_SOAU01000001.1"/>
</dbReference>
<evidence type="ECO:0000313" key="7">
    <source>
        <dbReference type="Proteomes" id="UP000294558"/>
    </source>
</evidence>
<gene>
    <name evidence="6" type="ORF">BDK89_1594</name>
</gene>
<feature type="region of interest" description="Disordered" evidence="4">
    <location>
        <begin position="165"/>
        <end position="187"/>
    </location>
</feature>
<accession>A0A4R7HXS5</accession>
<dbReference type="Pfam" id="PF00004">
    <property type="entry name" value="AAA"/>
    <property type="match status" value="1"/>
</dbReference>
<name>A0A4R7HXS5_9ACTN</name>
<keyword evidence="7" id="KW-1185">Reference proteome</keyword>
<dbReference type="Gene3D" id="3.40.50.300">
    <property type="entry name" value="P-loop containing nucleotide triphosphate hydrolases"/>
    <property type="match status" value="1"/>
</dbReference>
<dbReference type="AlphaFoldDB" id="A0A4R7HXS5"/>
<evidence type="ECO:0000259" key="5">
    <source>
        <dbReference type="SMART" id="SM00382"/>
    </source>
</evidence>
<protein>
    <submittedName>
        <fullName evidence="6">SpoVK/Ycf46/Vps4 family AAA+-type ATPase</fullName>
    </submittedName>
</protein>
<dbReference type="PANTHER" id="PTHR43392:SF2">
    <property type="entry name" value="AAA-TYPE ATPASE FAMILY PROTEIN _ ANKYRIN REPEAT FAMILY PROTEIN"/>
    <property type="match status" value="1"/>
</dbReference>
<sequence length="452" mass="48406">MATPLLPYAESFVDDVTAALGALSGRDHAADCTIEARNIVTAVLAADGRFTTDELEGWLDAIGARLDPPVLVTAHQLRASDLLRSDDGWLASPSTLFDLLVRADARDGTARASVYYGKAMELAHATAALDLVPSTDEIAAIDRFRATLLAGFDAAGVARPGAAAAVGPAASDPSPQASEPEPEPARPVEDVLAELDELIGLDHVKGEVRRLTSLIRVQTLRAEHGLPVIETSRHIVFVGNPGTGKTTVARLLSEVYRSLDVLSKGHLVETDRSSLVAGYVGQTATKTRAVLESALGGTVLIDEAYALARGGENDFGREAIDTLVKFMEDHRDDLAVIVAGYPDEMQELIDSNPGLDSRFARTLAFPDYTTDELVAIFGLIAKRQEYHLDADAARRLHEVIAAEPRDRGFGNARFVRNVFEQAVALHAVRLADVDAPTRHDLTTLTPDDIAAV</sequence>
<dbReference type="InterPro" id="IPR050773">
    <property type="entry name" value="CbxX/CfxQ_RuBisCO_ESX"/>
</dbReference>
<dbReference type="Pfam" id="PF17866">
    <property type="entry name" value="AAA_lid_6"/>
    <property type="match status" value="1"/>
</dbReference>
<dbReference type="OrthoDB" id="9806903at2"/>
<dbReference type="GO" id="GO:0016887">
    <property type="term" value="F:ATP hydrolysis activity"/>
    <property type="evidence" value="ECO:0007669"/>
    <property type="project" value="InterPro"/>
</dbReference>
<keyword evidence="2" id="KW-0547">Nucleotide-binding</keyword>